<proteinExistence type="predicted"/>
<sequence length="62" mass="6911">MSHIAKDPKGVDVPPAMTTTKEEQAAEKEGTVLDEFSEQPAVFSIRRETTDDEKISDCKDEQ</sequence>
<keyword evidence="3" id="KW-1185">Reference proteome</keyword>
<organism evidence="2 3">
    <name type="scientific">Trichostrongylus colubriformis</name>
    <name type="common">Black scour worm</name>
    <dbReference type="NCBI Taxonomy" id="6319"/>
    <lineage>
        <taxon>Eukaryota</taxon>
        <taxon>Metazoa</taxon>
        <taxon>Ecdysozoa</taxon>
        <taxon>Nematoda</taxon>
        <taxon>Chromadorea</taxon>
        <taxon>Rhabditida</taxon>
        <taxon>Rhabditina</taxon>
        <taxon>Rhabditomorpha</taxon>
        <taxon>Strongyloidea</taxon>
        <taxon>Trichostrongylidae</taxon>
        <taxon>Trichostrongylus</taxon>
    </lineage>
</organism>
<dbReference type="EMBL" id="WIXE01006873">
    <property type="protein sequence ID" value="KAK5980904.1"/>
    <property type="molecule type" value="Genomic_DNA"/>
</dbReference>
<evidence type="ECO:0000313" key="3">
    <source>
        <dbReference type="Proteomes" id="UP001331761"/>
    </source>
</evidence>
<feature type="non-terminal residue" evidence="2">
    <location>
        <position position="62"/>
    </location>
</feature>
<name>A0AAN8FPN2_TRICO</name>
<comment type="caution">
    <text evidence="2">The sequence shown here is derived from an EMBL/GenBank/DDBJ whole genome shotgun (WGS) entry which is preliminary data.</text>
</comment>
<feature type="compositionally biased region" description="Basic and acidic residues" evidence="1">
    <location>
        <begin position="45"/>
        <end position="62"/>
    </location>
</feature>
<dbReference type="AlphaFoldDB" id="A0AAN8FPN2"/>
<evidence type="ECO:0000256" key="1">
    <source>
        <dbReference type="SAM" id="MobiDB-lite"/>
    </source>
</evidence>
<feature type="region of interest" description="Disordered" evidence="1">
    <location>
        <begin position="1"/>
        <end position="62"/>
    </location>
</feature>
<protein>
    <submittedName>
        <fullName evidence="2">Uncharacterized protein</fullName>
    </submittedName>
</protein>
<feature type="compositionally biased region" description="Basic and acidic residues" evidence="1">
    <location>
        <begin position="1"/>
        <end position="10"/>
    </location>
</feature>
<accession>A0AAN8FPN2</accession>
<dbReference type="Proteomes" id="UP001331761">
    <property type="component" value="Unassembled WGS sequence"/>
</dbReference>
<evidence type="ECO:0000313" key="2">
    <source>
        <dbReference type="EMBL" id="KAK5980904.1"/>
    </source>
</evidence>
<reference evidence="2 3" key="1">
    <citation type="submission" date="2019-10" db="EMBL/GenBank/DDBJ databases">
        <title>Assembly and Annotation for the nematode Trichostrongylus colubriformis.</title>
        <authorList>
            <person name="Martin J."/>
        </authorList>
    </citation>
    <scope>NUCLEOTIDE SEQUENCE [LARGE SCALE GENOMIC DNA]</scope>
    <source>
        <strain evidence="2">G859</strain>
        <tissue evidence="2">Whole worm</tissue>
    </source>
</reference>
<feature type="compositionally biased region" description="Basic and acidic residues" evidence="1">
    <location>
        <begin position="20"/>
        <end position="31"/>
    </location>
</feature>
<gene>
    <name evidence="2" type="ORF">GCK32_013127</name>
</gene>